<dbReference type="EMBL" id="CACRXK020006584">
    <property type="protein sequence ID" value="CAB4009823.1"/>
    <property type="molecule type" value="Genomic_DNA"/>
</dbReference>
<accession>A0A6S7I055</accession>
<sequence length="167" mass="17705">MPEIVAERRMKDIVLPFGFHGEIPPDEDTRCNLPCCKPSNLVVDVADNDVLWVTACVVAAEAAVVDHAIVVAEIAEHIATIGQAVESTDYVLEAAEVAGHTETVAAGETVTVGEAVVDIVIVATVGEDAGETAIVAEAEIVTWNDAIGVEGSDSLQHDLYKQRAWQM</sequence>
<protein>
    <submittedName>
        <fullName evidence="1">Uncharacterized protein</fullName>
    </submittedName>
</protein>
<keyword evidence="2" id="KW-1185">Reference proteome</keyword>
<name>A0A6S7I055_PARCT</name>
<dbReference type="Proteomes" id="UP001152795">
    <property type="component" value="Unassembled WGS sequence"/>
</dbReference>
<proteinExistence type="predicted"/>
<gene>
    <name evidence="1" type="ORF">PACLA_8A054733</name>
</gene>
<organism evidence="1 2">
    <name type="scientific">Paramuricea clavata</name>
    <name type="common">Red gorgonian</name>
    <name type="synonym">Violescent sea-whip</name>
    <dbReference type="NCBI Taxonomy" id="317549"/>
    <lineage>
        <taxon>Eukaryota</taxon>
        <taxon>Metazoa</taxon>
        <taxon>Cnidaria</taxon>
        <taxon>Anthozoa</taxon>
        <taxon>Octocorallia</taxon>
        <taxon>Malacalcyonacea</taxon>
        <taxon>Plexauridae</taxon>
        <taxon>Paramuricea</taxon>
    </lineage>
</organism>
<comment type="caution">
    <text evidence="1">The sequence shown here is derived from an EMBL/GenBank/DDBJ whole genome shotgun (WGS) entry which is preliminary data.</text>
</comment>
<reference evidence="1" key="1">
    <citation type="submission" date="2020-04" db="EMBL/GenBank/DDBJ databases">
        <authorList>
            <person name="Alioto T."/>
            <person name="Alioto T."/>
            <person name="Gomez Garrido J."/>
        </authorList>
    </citation>
    <scope>NUCLEOTIDE SEQUENCE</scope>
    <source>
        <strain evidence="1">A484AB</strain>
    </source>
</reference>
<evidence type="ECO:0000313" key="1">
    <source>
        <dbReference type="EMBL" id="CAB4009823.1"/>
    </source>
</evidence>
<dbReference type="AlphaFoldDB" id="A0A6S7I055"/>
<evidence type="ECO:0000313" key="2">
    <source>
        <dbReference type="Proteomes" id="UP001152795"/>
    </source>
</evidence>